<protein>
    <submittedName>
        <fullName evidence="1">Uncharacterized protein</fullName>
    </submittedName>
</protein>
<accession>A0ACB0XU75</accession>
<name>A0ACB0XU75_MELEN</name>
<reference evidence="1" key="1">
    <citation type="submission" date="2023-11" db="EMBL/GenBank/DDBJ databases">
        <authorList>
            <person name="Poullet M."/>
        </authorList>
    </citation>
    <scope>NUCLEOTIDE SEQUENCE</scope>
    <source>
        <strain evidence="1">E1834</strain>
    </source>
</reference>
<evidence type="ECO:0000313" key="2">
    <source>
        <dbReference type="Proteomes" id="UP001497535"/>
    </source>
</evidence>
<gene>
    <name evidence="1" type="ORF">MENTE1834_LOCUS3531</name>
</gene>
<dbReference type="Proteomes" id="UP001497535">
    <property type="component" value="Unassembled WGS sequence"/>
</dbReference>
<evidence type="ECO:0000313" key="1">
    <source>
        <dbReference type="EMBL" id="CAK5017485.1"/>
    </source>
</evidence>
<proteinExistence type="predicted"/>
<comment type="caution">
    <text evidence="1">The sequence shown here is derived from an EMBL/GenBank/DDBJ whole genome shotgun (WGS) entry which is preliminary data.</text>
</comment>
<keyword evidence="2" id="KW-1185">Reference proteome</keyword>
<organism evidence="1 2">
    <name type="scientific">Meloidogyne enterolobii</name>
    <name type="common">Root-knot nematode worm</name>
    <name type="synonym">Meloidogyne mayaguensis</name>
    <dbReference type="NCBI Taxonomy" id="390850"/>
    <lineage>
        <taxon>Eukaryota</taxon>
        <taxon>Metazoa</taxon>
        <taxon>Ecdysozoa</taxon>
        <taxon>Nematoda</taxon>
        <taxon>Chromadorea</taxon>
        <taxon>Rhabditida</taxon>
        <taxon>Tylenchina</taxon>
        <taxon>Tylenchomorpha</taxon>
        <taxon>Tylenchoidea</taxon>
        <taxon>Meloidogynidae</taxon>
        <taxon>Meloidogyninae</taxon>
        <taxon>Meloidogyne</taxon>
    </lineage>
</organism>
<dbReference type="EMBL" id="CAVMJV010000003">
    <property type="protein sequence ID" value="CAK5017485.1"/>
    <property type="molecule type" value="Genomic_DNA"/>
</dbReference>
<sequence length="175" mass="19739">MGWVRVLLNIILGASSLWLVVVYPLAKRFTNWPQLVLGATFNWGALLGCTAVTGKFVPEICIPLYLACISWTMIYDTIYAFQDQEEDILIGLGSTAITFGKNREAWLSFFGLTMMLNLLYSGYMQGLPWPFFVSLLGFFWIFCIFLICVFALKKGIFFLGKEIGFSHLLVILCGS</sequence>